<evidence type="ECO:0000256" key="1">
    <source>
        <dbReference type="SAM" id="Phobius"/>
    </source>
</evidence>
<organism evidence="2 3">
    <name type="scientific">Candidatus Clostridium eludens</name>
    <dbReference type="NCBI Taxonomy" id="3381663"/>
    <lineage>
        <taxon>Bacteria</taxon>
        <taxon>Bacillati</taxon>
        <taxon>Bacillota</taxon>
        <taxon>Clostridia</taxon>
        <taxon>Eubacteriales</taxon>
        <taxon>Clostridiaceae</taxon>
        <taxon>Clostridium</taxon>
    </lineage>
</organism>
<feature type="transmembrane region" description="Helical" evidence="1">
    <location>
        <begin position="56"/>
        <end position="72"/>
    </location>
</feature>
<evidence type="ECO:0000313" key="3">
    <source>
        <dbReference type="Proteomes" id="UP001623660"/>
    </source>
</evidence>
<accession>A0ABW8SI11</accession>
<dbReference type="EMBL" id="JBJHZX010000011">
    <property type="protein sequence ID" value="MFL0195667.1"/>
    <property type="molecule type" value="Genomic_DNA"/>
</dbReference>
<keyword evidence="1" id="KW-0812">Transmembrane</keyword>
<keyword evidence="1" id="KW-0472">Membrane</keyword>
<protein>
    <submittedName>
        <fullName evidence="2">Uncharacterized protein</fullName>
    </submittedName>
</protein>
<keyword evidence="1" id="KW-1133">Transmembrane helix</keyword>
<name>A0ABW8SI11_9CLOT</name>
<dbReference type="RefSeq" id="WP_406791786.1">
    <property type="nucleotide sequence ID" value="NZ_JBJHZX010000011.1"/>
</dbReference>
<proteinExistence type="predicted"/>
<gene>
    <name evidence="2" type="ORF">ACJDU8_08845</name>
</gene>
<dbReference type="Proteomes" id="UP001623660">
    <property type="component" value="Unassembled WGS sequence"/>
</dbReference>
<sequence>MEIDTNINIITNSEYFYIFFVNIHSITWSIFYANAQTLGVAVRVTKNKYIYEMESMFKMVMSSIIIILGIVFDL</sequence>
<comment type="caution">
    <text evidence="2">The sequence shown here is derived from an EMBL/GenBank/DDBJ whole genome shotgun (WGS) entry which is preliminary data.</text>
</comment>
<feature type="transmembrane region" description="Helical" evidence="1">
    <location>
        <begin position="15"/>
        <end position="35"/>
    </location>
</feature>
<keyword evidence="3" id="KW-1185">Reference proteome</keyword>
<evidence type="ECO:0000313" key="2">
    <source>
        <dbReference type="EMBL" id="MFL0195667.1"/>
    </source>
</evidence>
<reference evidence="2 3" key="1">
    <citation type="submission" date="2024-11" db="EMBL/GenBank/DDBJ databases">
        <authorList>
            <person name="Heng Y.C."/>
            <person name="Lim A.C.H."/>
            <person name="Lee J.K.Y."/>
            <person name="Kittelmann S."/>
        </authorList>
    </citation>
    <scope>NUCLEOTIDE SEQUENCE [LARGE SCALE GENOMIC DNA]</scope>
    <source>
        <strain evidence="2 3">WILCCON 0269</strain>
    </source>
</reference>